<accession>A0ABW4SY47</accession>
<proteinExistence type="predicted"/>
<dbReference type="RefSeq" id="WP_379574650.1">
    <property type="nucleotide sequence ID" value="NZ_JBHUFV010000035.1"/>
</dbReference>
<gene>
    <name evidence="1" type="ORF">ACFSKW_24130</name>
</gene>
<dbReference type="EMBL" id="JBHUFV010000035">
    <property type="protein sequence ID" value="MFD1934563.1"/>
    <property type="molecule type" value="Genomic_DNA"/>
</dbReference>
<organism evidence="1 2">
    <name type="scientific">Nonomuraea mangrovi</name>
    <dbReference type="NCBI Taxonomy" id="2316207"/>
    <lineage>
        <taxon>Bacteria</taxon>
        <taxon>Bacillati</taxon>
        <taxon>Actinomycetota</taxon>
        <taxon>Actinomycetes</taxon>
        <taxon>Streptosporangiales</taxon>
        <taxon>Streptosporangiaceae</taxon>
        <taxon>Nonomuraea</taxon>
    </lineage>
</organism>
<reference evidence="2" key="1">
    <citation type="journal article" date="2019" name="Int. J. Syst. Evol. Microbiol.">
        <title>The Global Catalogue of Microorganisms (GCM) 10K type strain sequencing project: providing services to taxonomists for standard genome sequencing and annotation.</title>
        <authorList>
            <consortium name="The Broad Institute Genomics Platform"/>
            <consortium name="The Broad Institute Genome Sequencing Center for Infectious Disease"/>
            <person name="Wu L."/>
            <person name="Ma J."/>
        </authorList>
    </citation>
    <scope>NUCLEOTIDE SEQUENCE [LARGE SCALE GENOMIC DNA]</scope>
    <source>
        <strain evidence="2">ICMP 6774ER</strain>
    </source>
</reference>
<protein>
    <submittedName>
        <fullName evidence="1">Uncharacterized protein</fullName>
    </submittedName>
</protein>
<sequence length="129" mass="14552">MTRSPYRARWRGADYPASPDASALEVWLRLRRDDPAEGFTEVEDGCHVRTVPAAECESVWFVTTVCTWRGMEFLVHDERAGEVLLEYAGGSAPEAVALGLERIERGVYRLWVPRSDVGELQERAISLDL</sequence>
<name>A0ABW4SY47_9ACTN</name>
<evidence type="ECO:0000313" key="2">
    <source>
        <dbReference type="Proteomes" id="UP001597368"/>
    </source>
</evidence>
<dbReference type="Proteomes" id="UP001597368">
    <property type="component" value="Unassembled WGS sequence"/>
</dbReference>
<keyword evidence="2" id="KW-1185">Reference proteome</keyword>
<evidence type="ECO:0000313" key="1">
    <source>
        <dbReference type="EMBL" id="MFD1934563.1"/>
    </source>
</evidence>
<comment type="caution">
    <text evidence="1">The sequence shown here is derived from an EMBL/GenBank/DDBJ whole genome shotgun (WGS) entry which is preliminary data.</text>
</comment>